<dbReference type="Proteomes" id="UP000315636">
    <property type="component" value="Unassembled WGS sequence"/>
</dbReference>
<dbReference type="GO" id="GO:0006355">
    <property type="term" value="P:regulation of DNA-templated transcription"/>
    <property type="evidence" value="ECO:0007669"/>
    <property type="project" value="InterPro"/>
</dbReference>
<dbReference type="InterPro" id="IPR029757">
    <property type="entry name" value="RpoE"/>
</dbReference>
<evidence type="ECO:0000313" key="9">
    <source>
        <dbReference type="EMBL" id="SMO67690.1"/>
    </source>
</evidence>
<dbReference type="RefSeq" id="WP_142505512.1">
    <property type="nucleotide sequence ID" value="NZ_FXTI01000005.1"/>
</dbReference>
<evidence type="ECO:0000256" key="5">
    <source>
        <dbReference type="ARBA" id="ARBA00023163"/>
    </source>
</evidence>
<dbReference type="Gene3D" id="1.10.10.1250">
    <property type="entry name" value="RNA polymerase, subunit delta, N-terminal domain"/>
    <property type="match status" value="1"/>
</dbReference>
<evidence type="ECO:0000256" key="6">
    <source>
        <dbReference type="ARBA" id="ARBA00031937"/>
    </source>
</evidence>
<keyword evidence="4" id="KW-0548">Nucleotidyltransferase</keyword>
<dbReference type="GO" id="GO:0016779">
    <property type="term" value="F:nucleotidyltransferase activity"/>
    <property type="evidence" value="ECO:0007669"/>
    <property type="project" value="UniProtKB-KW"/>
</dbReference>
<name>A0A521D9W4_9BACL</name>
<organism evidence="9 10">
    <name type="scientific">Melghirimyces algeriensis</name>
    <dbReference type="NCBI Taxonomy" id="910412"/>
    <lineage>
        <taxon>Bacteria</taxon>
        <taxon>Bacillati</taxon>
        <taxon>Bacillota</taxon>
        <taxon>Bacilli</taxon>
        <taxon>Bacillales</taxon>
        <taxon>Thermoactinomycetaceae</taxon>
        <taxon>Melghirimyces</taxon>
    </lineage>
</organism>
<evidence type="ECO:0000313" key="10">
    <source>
        <dbReference type="Proteomes" id="UP000315636"/>
    </source>
</evidence>
<dbReference type="Pfam" id="PF05066">
    <property type="entry name" value="HARE-HTH"/>
    <property type="match status" value="1"/>
</dbReference>
<dbReference type="InterPro" id="IPR007759">
    <property type="entry name" value="Asxl_HARE-HTH"/>
</dbReference>
<accession>A0A521D9W4</accession>
<evidence type="ECO:0000256" key="3">
    <source>
        <dbReference type="ARBA" id="ARBA00022679"/>
    </source>
</evidence>
<gene>
    <name evidence="9" type="ORF">SAMN06264849_105191</name>
</gene>
<keyword evidence="10" id="KW-1185">Reference proteome</keyword>
<dbReference type="OrthoDB" id="401223at2"/>
<feature type="compositionally biased region" description="Acidic residues" evidence="7">
    <location>
        <begin position="102"/>
        <end position="122"/>
    </location>
</feature>
<comment type="similarity">
    <text evidence="1">Belongs to the RpoE family.</text>
</comment>
<sequence length="134" mass="15693">MPETLIRDLNDEEIQETSMVELAYFLLKEKGEPVLYRNLMEEVAKLKGFSEEEKNRLIAQLYTEINIDGRFICVGKSLWGLKRWYSMDQSTDSAVAQNVKDDESDEELEDNFPSEDETDEDQDFRGGFQDYDEE</sequence>
<evidence type="ECO:0000256" key="2">
    <source>
        <dbReference type="ARBA" id="ARBA00022478"/>
    </source>
</evidence>
<dbReference type="PROSITE" id="PS51913">
    <property type="entry name" value="HTH_HARE"/>
    <property type="match status" value="1"/>
</dbReference>
<keyword evidence="2 9" id="KW-0240">DNA-directed RNA polymerase</keyword>
<keyword evidence="3" id="KW-0808">Transferase</keyword>
<evidence type="ECO:0000256" key="7">
    <source>
        <dbReference type="SAM" id="MobiDB-lite"/>
    </source>
</evidence>
<dbReference type="InterPro" id="IPR038087">
    <property type="entry name" value="RNAP_delta_N_dom_sf"/>
</dbReference>
<feature type="domain" description="HTH HARE-type" evidence="8">
    <location>
        <begin position="17"/>
        <end position="84"/>
    </location>
</feature>
<reference evidence="9 10" key="1">
    <citation type="submission" date="2017-05" db="EMBL/GenBank/DDBJ databases">
        <authorList>
            <person name="Varghese N."/>
            <person name="Submissions S."/>
        </authorList>
    </citation>
    <scope>NUCLEOTIDE SEQUENCE [LARGE SCALE GENOMIC DNA]</scope>
    <source>
        <strain evidence="9 10">DSM 45474</strain>
    </source>
</reference>
<dbReference type="NCBIfam" id="TIGR04567">
    <property type="entry name" value="RNAP_delt_lowGC"/>
    <property type="match status" value="1"/>
</dbReference>
<proteinExistence type="inferred from homology"/>
<dbReference type="GO" id="GO:0006351">
    <property type="term" value="P:DNA-templated transcription"/>
    <property type="evidence" value="ECO:0007669"/>
    <property type="project" value="InterPro"/>
</dbReference>
<evidence type="ECO:0000256" key="4">
    <source>
        <dbReference type="ARBA" id="ARBA00022695"/>
    </source>
</evidence>
<protein>
    <recommendedName>
        <fullName evidence="6">RNAP delta factor</fullName>
    </recommendedName>
</protein>
<evidence type="ECO:0000259" key="8">
    <source>
        <dbReference type="PROSITE" id="PS51913"/>
    </source>
</evidence>
<evidence type="ECO:0000256" key="1">
    <source>
        <dbReference type="ARBA" id="ARBA00009828"/>
    </source>
</evidence>
<dbReference type="GO" id="GO:0000428">
    <property type="term" value="C:DNA-directed RNA polymerase complex"/>
    <property type="evidence" value="ECO:0007669"/>
    <property type="project" value="UniProtKB-KW"/>
</dbReference>
<dbReference type="EMBL" id="FXTI01000005">
    <property type="protein sequence ID" value="SMO67690.1"/>
    <property type="molecule type" value="Genomic_DNA"/>
</dbReference>
<dbReference type="AlphaFoldDB" id="A0A521D9W4"/>
<feature type="region of interest" description="Disordered" evidence="7">
    <location>
        <begin position="93"/>
        <end position="134"/>
    </location>
</feature>
<keyword evidence="5" id="KW-0804">Transcription</keyword>